<sequence length="487" mass="56691">MEQPGLANVPVETHLLLGCCREADQAEVAARGLDQLRAALSESFHSHLIALAEEIRGSSRLLRDIADRSQMHITRVPFMTNYLNVILPCISRTLKDIIAHYEDKTLSREIRWRKMYNKMTEEAAGLPLPQRFVLYNHFLSLLKQLLVRSPSFDLNTLETLRTRIITLREQRGIDLTAPPTPQTGTLVRQNLVPVAVTQDRHSHWAEQIFSLPLPSRTALKHLRPCKSYGPFYPLGHLTIPQDSTVLFRRPFDNDTISIVVFLSSVDQCPYFLMRTVQDNTPWYSMFGAHELCIEREGSALQLKRWSRSEQCSKLWVALHFLTWEEMILFYCAFVALKARNLLTVQIHPNEFQLRREKRLFQAQIIDDGFKHSLIVYEDMQSRGLRLHAAVWEGELRQCPVWTAFVTHQSRSPTWLSRRSRHRIWLKDIQLYVFCNTYRQEHMRQNKSGAFEIHFDREEAAKRFKELFSVRPAVSETSENEPVAEPSA</sequence>
<evidence type="ECO:0000259" key="1">
    <source>
        <dbReference type="Pfam" id="PF23074"/>
    </source>
</evidence>
<proteinExistence type="predicted"/>
<evidence type="ECO:0000313" key="3">
    <source>
        <dbReference type="EMBL" id="KAK3299127.1"/>
    </source>
</evidence>
<dbReference type="RefSeq" id="XP_062662641.1">
    <property type="nucleotide sequence ID" value="XM_062808971.1"/>
</dbReference>
<dbReference type="Pfam" id="PF23076">
    <property type="entry name" value="PH_FT_C"/>
    <property type="match status" value="1"/>
</dbReference>
<organism evidence="3 4">
    <name type="scientific">Chaetomium fimeti</name>
    <dbReference type="NCBI Taxonomy" id="1854472"/>
    <lineage>
        <taxon>Eukaryota</taxon>
        <taxon>Fungi</taxon>
        <taxon>Dikarya</taxon>
        <taxon>Ascomycota</taxon>
        <taxon>Pezizomycotina</taxon>
        <taxon>Sordariomycetes</taxon>
        <taxon>Sordariomycetidae</taxon>
        <taxon>Sordariales</taxon>
        <taxon>Chaetomiaceae</taxon>
        <taxon>Chaetomium</taxon>
    </lineage>
</organism>
<dbReference type="Proteomes" id="UP001278766">
    <property type="component" value="Unassembled WGS sequence"/>
</dbReference>
<reference evidence="3" key="1">
    <citation type="journal article" date="2023" name="Mol. Phylogenet. Evol.">
        <title>Genome-scale phylogeny and comparative genomics of the fungal order Sordariales.</title>
        <authorList>
            <person name="Hensen N."/>
            <person name="Bonometti L."/>
            <person name="Westerberg I."/>
            <person name="Brannstrom I.O."/>
            <person name="Guillou S."/>
            <person name="Cros-Aarteil S."/>
            <person name="Calhoun S."/>
            <person name="Haridas S."/>
            <person name="Kuo A."/>
            <person name="Mondo S."/>
            <person name="Pangilinan J."/>
            <person name="Riley R."/>
            <person name="LaButti K."/>
            <person name="Andreopoulos B."/>
            <person name="Lipzen A."/>
            <person name="Chen C."/>
            <person name="Yan M."/>
            <person name="Daum C."/>
            <person name="Ng V."/>
            <person name="Clum A."/>
            <person name="Steindorff A."/>
            <person name="Ohm R.A."/>
            <person name="Martin F."/>
            <person name="Silar P."/>
            <person name="Natvig D.O."/>
            <person name="Lalanne C."/>
            <person name="Gautier V."/>
            <person name="Ament-Velasquez S.L."/>
            <person name="Kruys A."/>
            <person name="Hutchinson M.I."/>
            <person name="Powell A.J."/>
            <person name="Barry K."/>
            <person name="Miller A.N."/>
            <person name="Grigoriev I.V."/>
            <person name="Debuchy R."/>
            <person name="Gladieux P."/>
            <person name="Hiltunen Thoren M."/>
            <person name="Johannesson H."/>
        </authorList>
    </citation>
    <scope>NUCLEOTIDE SEQUENCE</scope>
    <source>
        <strain evidence="3">CBS 168.71</strain>
    </source>
</reference>
<reference evidence="3" key="2">
    <citation type="submission" date="2023-06" db="EMBL/GenBank/DDBJ databases">
        <authorList>
            <consortium name="Lawrence Berkeley National Laboratory"/>
            <person name="Haridas S."/>
            <person name="Hensen N."/>
            <person name="Bonometti L."/>
            <person name="Westerberg I."/>
            <person name="Brannstrom I.O."/>
            <person name="Guillou S."/>
            <person name="Cros-Aarteil S."/>
            <person name="Calhoun S."/>
            <person name="Kuo A."/>
            <person name="Mondo S."/>
            <person name="Pangilinan J."/>
            <person name="Riley R."/>
            <person name="Labutti K."/>
            <person name="Andreopoulos B."/>
            <person name="Lipzen A."/>
            <person name="Chen C."/>
            <person name="Yanf M."/>
            <person name="Daum C."/>
            <person name="Ng V."/>
            <person name="Clum A."/>
            <person name="Steindorff A."/>
            <person name="Ohm R."/>
            <person name="Martin F."/>
            <person name="Silar P."/>
            <person name="Natvig D."/>
            <person name="Lalanne C."/>
            <person name="Gautier V."/>
            <person name="Ament-Velasquez S.L."/>
            <person name="Kruys A."/>
            <person name="Hutchinson M.I."/>
            <person name="Powell A.J."/>
            <person name="Barry K."/>
            <person name="Miller A.N."/>
            <person name="Grigoriev I.V."/>
            <person name="Debuchy R."/>
            <person name="Gladieux P."/>
            <person name="Thoren M.H."/>
            <person name="Johannesson H."/>
        </authorList>
    </citation>
    <scope>NUCLEOTIDE SEQUENCE</scope>
    <source>
        <strain evidence="3">CBS 168.71</strain>
    </source>
</reference>
<evidence type="ECO:0000313" key="4">
    <source>
        <dbReference type="Proteomes" id="UP001278766"/>
    </source>
</evidence>
<dbReference type="InterPro" id="IPR057081">
    <property type="entry name" value="PH_N"/>
</dbReference>
<gene>
    <name evidence="3" type="ORF">B0H64DRAFT_91961</name>
</gene>
<protein>
    <submittedName>
        <fullName evidence="3">Uncharacterized protein</fullName>
    </submittedName>
</protein>
<name>A0AAE0HMV2_9PEZI</name>
<dbReference type="EMBL" id="JAUEPN010000002">
    <property type="protein sequence ID" value="KAK3299127.1"/>
    <property type="molecule type" value="Genomic_DNA"/>
</dbReference>
<feature type="domain" description="PH" evidence="2">
    <location>
        <begin position="358"/>
        <end position="468"/>
    </location>
</feature>
<evidence type="ECO:0000259" key="2">
    <source>
        <dbReference type="Pfam" id="PF23076"/>
    </source>
</evidence>
<comment type="caution">
    <text evidence="3">The sequence shown here is derived from an EMBL/GenBank/DDBJ whole genome shotgun (WGS) entry which is preliminary data.</text>
</comment>
<dbReference type="AlphaFoldDB" id="A0AAE0HMV2"/>
<dbReference type="GeneID" id="87845919"/>
<dbReference type="Pfam" id="PF23074">
    <property type="entry name" value="PH_FT_N"/>
    <property type="match status" value="1"/>
</dbReference>
<accession>A0AAE0HMV2</accession>
<dbReference type="InterPro" id="IPR057082">
    <property type="entry name" value="PH_C"/>
</dbReference>
<keyword evidence="4" id="KW-1185">Reference proteome</keyword>
<feature type="domain" description="PH" evidence="1">
    <location>
        <begin position="238"/>
        <end position="350"/>
    </location>
</feature>